<dbReference type="Pfam" id="PF00595">
    <property type="entry name" value="PDZ"/>
    <property type="match status" value="1"/>
</dbReference>
<reference evidence="5" key="1">
    <citation type="submission" date="2025-08" db="UniProtKB">
        <authorList>
            <consortium name="Ensembl"/>
        </authorList>
    </citation>
    <scope>IDENTIFICATION</scope>
</reference>
<feature type="region of interest" description="Disordered" evidence="3">
    <location>
        <begin position="1"/>
        <end position="22"/>
    </location>
</feature>
<proteinExistence type="predicted"/>
<name>A0A3B3BIX5_ORYME</name>
<dbReference type="AlphaFoldDB" id="A0A3B3BIX5"/>
<evidence type="ECO:0000256" key="3">
    <source>
        <dbReference type="SAM" id="MobiDB-lite"/>
    </source>
</evidence>
<feature type="domain" description="PDZ" evidence="4">
    <location>
        <begin position="54"/>
        <end position="133"/>
    </location>
</feature>
<dbReference type="GO" id="GO:0098609">
    <property type="term" value="P:cell-cell adhesion"/>
    <property type="evidence" value="ECO:0007669"/>
    <property type="project" value="TreeGrafter"/>
</dbReference>
<dbReference type="PANTHER" id="PTHR23119">
    <property type="entry name" value="DISCS LARGE"/>
    <property type="match status" value="1"/>
</dbReference>
<accession>A0A3B3BIX5</accession>
<dbReference type="PANTHER" id="PTHR23119:SF51">
    <property type="entry name" value="DISKS LARGE 1 TUMOR SUPPRESSOR PROTEIN"/>
    <property type="match status" value="1"/>
</dbReference>
<keyword evidence="6" id="KW-1185">Reference proteome</keyword>
<organism evidence="5 6">
    <name type="scientific">Oryzias melastigma</name>
    <name type="common">Marine medaka</name>
    <dbReference type="NCBI Taxonomy" id="30732"/>
    <lineage>
        <taxon>Eukaryota</taxon>
        <taxon>Metazoa</taxon>
        <taxon>Chordata</taxon>
        <taxon>Craniata</taxon>
        <taxon>Vertebrata</taxon>
        <taxon>Euteleostomi</taxon>
        <taxon>Actinopterygii</taxon>
        <taxon>Neopterygii</taxon>
        <taxon>Teleostei</taxon>
        <taxon>Neoteleostei</taxon>
        <taxon>Acanthomorphata</taxon>
        <taxon>Ovalentaria</taxon>
        <taxon>Atherinomorphae</taxon>
        <taxon>Beloniformes</taxon>
        <taxon>Adrianichthyidae</taxon>
        <taxon>Oryziinae</taxon>
        <taxon>Oryzias</taxon>
    </lineage>
</organism>
<evidence type="ECO:0000259" key="4">
    <source>
        <dbReference type="PROSITE" id="PS50106"/>
    </source>
</evidence>
<dbReference type="Gene3D" id="2.30.42.10">
    <property type="match status" value="1"/>
</dbReference>
<dbReference type="PROSITE" id="PS50106">
    <property type="entry name" value="PDZ"/>
    <property type="match status" value="1"/>
</dbReference>
<evidence type="ECO:0000313" key="5">
    <source>
        <dbReference type="Ensembl" id="ENSOMEP00000004978.1"/>
    </source>
</evidence>
<dbReference type="InterPro" id="IPR036034">
    <property type="entry name" value="PDZ_sf"/>
</dbReference>
<dbReference type="Proteomes" id="UP000261560">
    <property type="component" value="Unplaced"/>
</dbReference>
<dbReference type="GO" id="GO:0045197">
    <property type="term" value="P:establishment or maintenance of epithelial cell apical/basal polarity"/>
    <property type="evidence" value="ECO:0007669"/>
    <property type="project" value="TreeGrafter"/>
</dbReference>
<keyword evidence="2" id="KW-0472">Membrane</keyword>
<dbReference type="SUPFAM" id="SSF50156">
    <property type="entry name" value="PDZ domain-like"/>
    <property type="match status" value="1"/>
</dbReference>
<dbReference type="GO" id="GO:0043113">
    <property type="term" value="P:receptor clustering"/>
    <property type="evidence" value="ECO:0007669"/>
    <property type="project" value="TreeGrafter"/>
</dbReference>
<dbReference type="GO" id="GO:0016323">
    <property type="term" value="C:basolateral plasma membrane"/>
    <property type="evidence" value="ECO:0007669"/>
    <property type="project" value="TreeGrafter"/>
</dbReference>
<dbReference type="GO" id="GO:0019901">
    <property type="term" value="F:protein kinase binding"/>
    <property type="evidence" value="ECO:0007669"/>
    <property type="project" value="TreeGrafter"/>
</dbReference>
<evidence type="ECO:0000256" key="1">
    <source>
        <dbReference type="ARBA" id="ARBA00004370"/>
    </source>
</evidence>
<dbReference type="GO" id="GO:0097120">
    <property type="term" value="P:receptor localization to synapse"/>
    <property type="evidence" value="ECO:0007669"/>
    <property type="project" value="TreeGrafter"/>
</dbReference>
<reference evidence="5" key="2">
    <citation type="submission" date="2025-09" db="UniProtKB">
        <authorList>
            <consortium name="Ensembl"/>
        </authorList>
    </citation>
    <scope>IDENTIFICATION</scope>
</reference>
<evidence type="ECO:0000256" key="2">
    <source>
        <dbReference type="ARBA" id="ARBA00023136"/>
    </source>
</evidence>
<dbReference type="GO" id="GO:0030054">
    <property type="term" value="C:cell junction"/>
    <property type="evidence" value="ECO:0007669"/>
    <property type="project" value="TreeGrafter"/>
</dbReference>
<sequence>MFAGLSESRDSEADTELTLTDTDTESVPSQLCFRRPWKFSEMVLLMNLHLCPHRVEVWPEEGESLGLSIVGGSGSGVFISEVVKGTAVDGRLKRGDQILSVNGESLQGATHEQAVTILKKQRGTFLLIITKPGNLL</sequence>
<comment type="subcellular location">
    <subcellularLocation>
        <location evidence="1">Membrane</location>
    </subcellularLocation>
</comment>
<evidence type="ECO:0000313" key="6">
    <source>
        <dbReference type="Proteomes" id="UP000261560"/>
    </source>
</evidence>
<dbReference type="InterPro" id="IPR050614">
    <property type="entry name" value="Synaptic_Scaffolding_LAP-MAGUK"/>
</dbReference>
<protein>
    <submittedName>
        <fullName evidence="5">PATJ crumbs cell polarity complex component</fullName>
    </submittedName>
</protein>
<dbReference type="SMART" id="SM00228">
    <property type="entry name" value="PDZ"/>
    <property type="match status" value="1"/>
</dbReference>
<dbReference type="Ensembl" id="ENSOMET00000008250.1">
    <property type="protein sequence ID" value="ENSOMEP00000004978.1"/>
    <property type="gene ID" value="ENSOMEG00000006067.1"/>
</dbReference>
<dbReference type="GeneTree" id="ENSGT00940000155136"/>
<dbReference type="InterPro" id="IPR001478">
    <property type="entry name" value="PDZ"/>
</dbReference>